<reference evidence="2" key="1">
    <citation type="submission" date="2018-01" db="EMBL/GenBank/DDBJ databases">
        <title>An insight into the sialome of Amazonian anophelines.</title>
        <authorList>
            <person name="Ribeiro J.M."/>
            <person name="Scarpassa V."/>
            <person name="Calvo E."/>
        </authorList>
    </citation>
    <scope>NUCLEOTIDE SEQUENCE</scope>
    <source>
        <tissue evidence="2">Salivary glands</tissue>
    </source>
</reference>
<evidence type="ECO:0000313" key="2">
    <source>
        <dbReference type="EMBL" id="MBW48432.1"/>
    </source>
</evidence>
<dbReference type="EMBL" id="GGFK01015111">
    <property type="protein sequence ID" value="MBW48432.1"/>
    <property type="molecule type" value="Transcribed_RNA"/>
</dbReference>
<evidence type="ECO:0000256" key="1">
    <source>
        <dbReference type="SAM" id="SignalP"/>
    </source>
</evidence>
<dbReference type="AlphaFoldDB" id="A0A2M4B602"/>
<protein>
    <submittedName>
        <fullName evidence="2">Putative secreted protein</fullName>
    </submittedName>
</protein>
<accession>A0A2M4B602</accession>
<proteinExistence type="predicted"/>
<organism evidence="2">
    <name type="scientific">Anopheles triannulatus</name>
    <dbReference type="NCBI Taxonomy" id="58253"/>
    <lineage>
        <taxon>Eukaryota</taxon>
        <taxon>Metazoa</taxon>
        <taxon>Ecdysozoa</taxon>
        <taxon>Arthropoda</taxon>
        <taxon>Hexapoda</taxon>
        <taxon>Insecta</taxon>
        <taxon>Pterygota</taxon>
        <taxon>Neoptera</taxon>
        <taxon>Endopterygota</taxon>
        <taxon>Diptera</taxon>
        <taxon>Nematocera</taxon>
        <taxon>Culicoidea</taxon>
        <taxon>Culicidae</taxon>
        <taxon>Anophelinae</taxon>
        <taxon>Anopheles</taxon>
    </lineage>
</organism>
<name>A0A2M4B602_9DIPT</name>
<sequence length="80" mass="8981">MRLHTLVTIVTVLLVTEVLTQAVRLGNETTRRWTPLPVTTFIGHDDVLVALRLTVSPQLRPIGERERAVHAANTVLFISR</sequence>
<keyword evidence="1" id="KW-0732">Signal</keyword>
<feature type="chain" id="PRO_5014960532" evidence="1">
    <location>
        <begin position="23"/>
        <end position="80"/>
    </location>
</feature>
<feature type="signal peptide" evidence="1">
    <location>
        <begin position="1"/>
        <end position="22"/>
    </location>
</feature>